<reference evidence="2" key="1">
    <citation type="submission" date="2019-09" db="EMBL/GenBank/DDBJ databases">
        <title>Mumia zhuanghuii sp. nov. isolated from the intestinal contents of plateau pika (Ochotona curzoniae) in the Qinghai-Tibet plateau of China.</title>
        <authorList>
            <person name="Tian Z."/>
        </authorList>
    </citation>
    <scope>NUCLEOTIDE SEQUENCE [LARGE SCALE GENOMIC DNA]</scope>
    <source>
        <strain evidence="2">JCM 30598</strain>
    </source>
</reference>
<accession>A0A5J5IZ74</accession>
<dbReference type="EMBL" id="VYSA01000004">
    <property type="protein sequence ID" value="KAA9105963.1"/>
    <property type="molecule type" value="Genomic_DNA"/>
</dbReference>
<dbReference type="AlphaFoldDB" id="A0A5J5IZ74"/>
<evidence type="ECO:0000313" key="1">
    <source>
        <dbReference type="EMBL" id="KAA9105963.1"/>
    </source>
</evidence>
<protein>
    <submittedName>
        <fullName evidence="1">Uncharacterized protein</fullName>
    </submittedName>
</protein>
<organism evidence="1 2">
    <name type="scientific">Microbacterium rhizomatis</name>
    <dbReference type="NCBI Taxonomy" id="1631477"/>
    <lineage>
        <taxon>Bacteria</taxon>
        <taxon>Bacillati</taxon>
        <taxon>Actinomycetota</taxon>
        <taxon>Actinomycetes</taxon>
        <taxon>Micrococcales</taxon>
        <taxon>Microbacteriaceae</taxon>
        <taxon>Microbacterium</taxon>
    </lineage>
</organism>
<keyword evidence="2" id="KW-1185">Reference proteome</keyword>
<dbReference type="RefSeq" id="WP_150450105.1">
    <property type="nucleotide sequence ID" value="NZ_VYSA01000004.1"/>
</dbReference>
<dbReference type="Proteomes" id="UP000325827">
    <property type="component" value="Unassembled WGS sequence"/>
</dbReference>
<gene>
    <name evidence="1" type="ORF">F6B43_16520</name>
</gene>
<evidence type="ECO:0000313" key="2">
    <source>
        <dbReference type="Proteomes" id="UP000325827"/>
    </source>
</evidence>
<comment type="caution">
    <text evidence="1">The sequence shown here is derived from an EMBL/GenBank/DDBJ whole genome shotgun (WGS) entry which is preliminary data.</text>
</comment>
<dbReference type="OrthoDB" id="4458215at2"/>
<sequence length="85" mass="9524">MTTTPLEFAQQYSEGEISRQQLLETLAVYPYAPRERISPPFDDPVMTTPGSFEEIGSALACDFIDDELYDEIADAVREHNGGRLP</sequence>
<name>A0A5J5IZ74_9MICO</name>
<proteinExistence type="predicted"/>